<dbReference type="RefSeq" id="XP_012656285.1">
    <property type="nucleotide sequence ID" value="XM_012800831.1"/>
</dbReference>
<dbReference type="AlphaFoldDB" id="W7WZZ4"/>
<accession>W7WZZ4</accession>
<keyword evidence="2" id="KW-1185">Reference proteome</keyword>
<evidence type="ECO:0000313" key="1">
    <source>
        <dbReference type="EMBL" id="EWS71187.1"/>
    </source>
</evidence>
<dbReference type="KEGG" id="tet:TTHERM_000902830"/>
<sequence length="116" mass="13462">MRYKFGFAFPTKKILSDIIMFIIKTFIQQQNFFPFLTRFTLTNKIIGIIIPQMINRGCNKDQSNQQNHKGCKLGFFAYKQSIDLLIAPNGLPDIYTGTEIAIKLLNKLQIKERICK</sequence>
<organism evidence="1 2">
    <name type="scientific">Tetrahymena thermophila (strain SB210)</name>
    <dbReference type="NCBI Taxonomy" id="312017"/>
    <lineage>
        <taxon>Eukaryota</taxon>
        <taxon>Sar</taxon>
        <taxon>Alveolata</taxon>
        <taxon>Ciliophora</taxon>
        <taxon>Intramacronucleata</taxon>
        <taxon>Oligohymenophorea</taxon>
        <taxon>Hymenostomatida</taxon>
        <taxon>Tetrahymenina</taxon>
        <taxon>Tetrahymenidae</taxon>
        <taxon>Tetrahymena</taxon>
    </lineage>
</organism>
<evidence type="ECO:0000313" key="2">
    <source>
        <dbReference type="Proteomes" id="UP000009168"/>
    </source>
</evidence>
<dbReference type="GeneID" id="24441066"/>
<name>W7WZZ4_TETTS</name>
<reference evidence="2" key="1">
    <citation type="journal article" date="2006" name="PLoS Biol.">
        <title>Macronuclear genome sequence of the ciliate Tetrahymena thermophila, a model eukaryote.</title>
        <authorList>
            <person name="Eisen J.A."/>
            <person name="Coyne R.S."/>
            <person name="Wu M."/>
            <person name="Wu D."/>
            <person name="Thiagarajan M."/>
            <person name="Wortman J.R."/>
            <person name="Badger J.H."/>
            <person name="Ren Q."/>
            <person name="Amedeo P."/>
            <person name="Jones K.M."/>
            <person name="Tallon L.J."/>
            <person name="Delcher A.L."/>
            <person name="Salzberg S.L."/>
            <person name="Silva J.C."/>
            <person name="Haas B.J."/>
            <person name="Majoros W.H."/>
            <person name="Farzad M."/>
            <person name="Carlton J.M."/>
            <person name="Smith R.K. Jr."/>
            <person name="Garg J."/>
            <person name="Pearlman R.E."/>
            <person name="Karrer K.M."/>
            <person name="Sun L."/>
            <person name="Manning G."/>
            <person name="Elde N.C."/>
            <person name="Turkewitz A.P."/>
            <person name="Asai D.J."/>
            <person name="Wilkes D.E."/>
            <person name="Wang Y."/>
            <person name="Cai H."/>
            <person name="Collins K."/>
            <person name="Stewart B.A."/>
            <person name="Lee S.R."/>
            <person name="Wilamowska K."/>
            <person name="Weinberg Z."/>
            <person name="Ruzzo W.L."/>
            <person name="Wloga D."/>
            <person name="Gaertig J."/>
            <person name="Frankel J."/>
            <person name="Tsao C.-C."/>
            <person name="Gorovsky M.A."/>
            <person name="Keeling P.J."/>
            <person name="Waller R.F."/>
            <person name="Patron N.J."/>
            <person name="Cherry J.M."/>
            <person name="Stover N.A."/>
            <person name="Krieger C.J."/>
            <person name="del Toro C."/>
            <person name="Ryder H.F."/>
            <person name="Williamson S.C."/>
            <person name="Barbeau R.A."/>
            <person name="Hamilton E.P."/>
            <person name="Orias E."/>
        </authorList>
    </citation>
    <scope>NUCLEOTIDE SEQUENCE [LARGE SCALE GENOMIC DNA]</scope>
    <source>
        <strain evidence="2">SB210</strain>
    </source>
</reference>
<protein>
    <submittedName>
        <fullName evidence="1">Uncharacterized protein</fullName>
    </submittedName>
</protein>
<dbReference type="EMBL" id="GG662258">
    <property type="protein sequence ID" value="EWS71187.1"/>
    <property type="molecule type" value="Genomic_DNA"/>
</dbReference>
<gene>
    <name evidence="1" type="ORF">TTHERM_000902830</name>
</gene>
<proteinExistence type="predicted"/>
<dbReference type="Proteomes" id="UP000009168">
    <property type="component" value="Unassembled WGS sequence"/>
</dbReference>
<dbReference type="InParanoid" id="W7WZZ4"/>